<name>A0A9N9P5T7_9GLOM</name>
<protein>
    <submittedName>
        <fullName evidence="2">6282_t:CDS:1</fullName>
    </submittedName>
</protein>
<feature type="non-terminal residue" evidence="2">
    <location>
        <position position="1"/>
    </location>
</feature>
<dbReference type="AlphaFoldDB" id="A0A9N9P5T7"/>
<gene>
    <name evidence="2" type="ORF">CPELLU_LOCUS17106</name>
</gene>
<dbReference type="Proteomes" id="UP000789759">
    <property type="component" value="Unassembled WGS sequence"/>
</dbReference>
<organism evidence="2 3">
    <name type="scientific">Cetraspora pellucida</name>
    <dbReference type="NCBI Taxonomy" id="1433469"/>
    <lineage>
        <taxon>Eukaryota</taxon>
        <taxon>Fungi</taxon>
        <taxon>Fungi incertae sedis</taxon>
        <taxon>Mucoromycota</taxon>
        <taxon>Glomeromycotina</taxon>
        <taxon>Glomeromycetes</taxon>
        <taxon>Diversisporales</taxon>
        <taxon>Gigasporaceae</taxon>
        <taxon>Cetraspora</taxon>
    </lineage>
</organism>
<proteinExistence type="predicted"/>
<comment type="caution">
    <text evidence="2">The sequence shown here is derived from an EMBL/GenBank/DDBJ whole genome shotgun (WGS) entry which is preliminary data.</text>
</comment>
<keyword evidence="3" id="KW-1185">Reference proteome</keyword>
<evidence type="ECO:0000313" key="2">
    <source>
        <dbReference type="EMBL" id="CAG8792521.1"/>
    </source>
</evidence>
<dbReference type="EMBL" id="CAJVQA010027672">
    <property type="protein sequence ID" value="CAG8792521.1"/>
    <property type="molecule type" value="Genomic_DNA"/>
</dbReference>
<feature type="region of interest" description="Disordered" evidence="1">
    <location>
        <begin position="39"/>
        <end position="58"/>
    </location>
</feature>
<dbReference type="OrthoDB" id="2408387at2759"/>
<reference evidence="2" key="1">
    <citation type="submission" date="2021-06" db="EMBL/GenBank/DDBJ databases">
        <authorList>
            <person name="Kallberg Y."/>
            <person name="Tangrot J."/>
            <person name="Rosling A."/>
        </authorList>
    </citation>
    <scope>NUCLEOTIDE SEQUENCE</scope>
    <source>
        <strain evidence="2">FL966</strain>
    </source>
</reference>
<accession>A0A9N9P5T7</accession>
<sequence>RPTQHQKYIKLLDSTDNDLNNSYEKIFVKNTNNELLENYSNIKETDSETDNEIDSENK</sequence>
<evidence type="ECO:0000256" key="1">
    <source>
        <dbReference type="SAM" id="MobiDB-lite"/>
    </source>
</evidence>
<evidence type="ECO:0000313" key="3">
    <source>
        <dbReference type="Proteomes" id="UP000789759"/>
    </source>
</evidence>
<feature type="compositionally biased region" description="Acidic residues" evidence="1">
    <location>
        <begin position="47"/>
        <end position="58"/>
    </location>
</feature>